<keyword evidence="3" id="KW-1185">Reference proteome</keyword>
<dbReference type="AlphaFoldDB" id="G6XH13"/>
<evidence type="ECO:0000313" key="3">
    <source>
        <dbReference type="Proteomes" id="UP000004949"/>
    </source>
</evidence>
<comment type="caution">
    <text evidence="2">The sequence shown here is derived from an EMBL/GenBank/DDBJ whole genome shotgun (WGS) entry which is preliminary data.</text>
</comment>
<evidence type="ECO:0000256" key="1">
    <source>
        <dbReference type="SAM" id="MobiDB-lite"/>
    </source>
</evidence>
<evidence type="ECO:0000313" key="2">
    <source>
        <dbReference type="EMBL" id="EHH69471.1"/>
    </source>
</evidence>
<dbReference type="STRING" id="1088869.GMO_07780"/>
<dbReference type="EMBL" id="AGQV01000001">
    <property type="protein sequence ID" value="EHH69471.1"/>
    <property type="molecule type" value="Genomic_DNA"/>
</dbReference>
<dbReference type="PATRIC" id="fig|1088869.3.peg.784"/>
<proteinExistence type="predicted"/>
<accession>G6XH13</accession>
<dbReference type="RefSeq" id="WP_008850928.1">
    <property type="nucleotide sequence ID" value="NZ_AGQV01000001.1"/>
</dbReference>
<dbReference type="Proteomes" id="UP000004949">
    <property type="component" value="Unassembled WGS sequence"/>
</dbReference>
<protein>
    <submittedName>
        <fullName evidence="2">Uncharacterized protein</fullName>
    </submittedName>
</protein>
<gene>
    <name evidence="2" type="ORF">GMO_07780</name>
</gene>
<reference evidence="2 3" key="1">
    <citation type="submission" date="2011-10" db="EMBL/GenBank/DDBJ databases">
        <title>Genome sequence of Gluconobacter morbifer G707, isolated from Drosophila gut.</title>
        <authorList>
            <person name="Lee W.-J."/>
            <person name="Kim E.-K."/>
        </authorList>
    </citation>
    <scope>NUCLEOTIDE SEQUENCE [LARGE SCALE GENOMIC DNA]</scope>
    <source>
        <strain evidence="2 3">G707</strain>
    </source>
</reference>
<organism evidence="2 3">
    <name type="scientific">Gluconobacter morbifer G707</name>
    <dbReference type="NCBI Taxonomy" id="1088869"/>
    <lineage>
        <taxon>Bacteria</taxon>
        <taxon>Pseudomonadati</taxon>
        <taxon>Pseudomonadota</taxon>
        <taxon>Alphaproteobacteria</taxon>
        <taxon>Acetobacterales</taxon>
        <taxon>Acetobacteraceae</taxon>
        <taxon>Gluconobacter</taxon>
    </lineage>
</organism>
<sequence length="192" mass="20834">MVLSGCSIHPRQMVTVSRAIASIQADLAKTGASGTSRIQELSPIQMAHFDANIRPFQCTQKTPYPIVPMISGRVQLTGSYTRSRSFSVSTMGTAPVLEIGSDASQRRNQQITLPAHFIPLSALADAEAERETDYAEALLAQPNTARKTEGARIANDRDHFAARLSNLMNQYAGSNCPDSRKPTPLVEIPDHA</sequence>
<dbReference type="OrthoDB" id="7280395at2"/>
<feature type="region of interest" description="Disordered" evidence="1">
    <location>
        <begin position="173"/>
        <end position="192"/>
    </location>
</feature>
<name>G6XH13_9PROT</name>